<proteinExistence type="predicted"/>
<dbReference type="Proteomes" id="UP000325315">
    <property type="component" value="Unassembled WGS sequence"/>
</dbReference>
<reference evidence="2" key="1">
    <citation type="journal article" date="2019" name="Plant Biotechnol. J.">
        <title>Genome sequencing of the Australian wild diploid species Gossypium australe highlights disease resistance and delayed gland morphogenesis.</title>
        <authorList>
            <person name="Cai Y."/>
            <person name="Cai X."/>
            <person name="Wang Q."/>
            <person name="Wang P."/>
            <person name="Zhang Y."/>
            <person name="Cai C."/>
            <person name="Xu Y."/>
            <person name="Wang K."/>
            <person name="Zhou Z."/>
            <person name="Wang C."/>
            <person name="Geng S."/>
            <person name="Li B."/>
            <person name="Dong Q."/>
            <person name="Hou Y."/>
            <person name="Wang H."/>
            <person name="Ai P."/>
            <person name="Liu Z."/>
            <person name="Yi F."/>
            <person name="Sun M."/>
            <person name="An G."/>
            <person name="Cheng J."/>
            <person name="Zhang Y."/>
            <person name="Shi Q."/>
            <person name="Xie Y."/>
            <person name="Shi X."/>
            <person name="Chang Y."/>
            <person name="Huang F."/>
            <person name="Chen Y."/>
            <person name="Hong S."/>
            <person name="Mi L."/>
            <person name="Sun Q."/>
            <person name="Zhang L."/>
            <person name="Zhou B."/>
            <person name="Peng R."/>
            <person name="Zhang X."/>
            <person name="Liu F."/>
        </authorList>
    </citation>
    <scope>NUCLEOTIDE SEQUENCE [LARGE SCALE GENOMIC DNA]</scope>
    <source>
        <strain evidence="2">cv. PA1801</strain>
    </source>
</reference>
<sequence>MELSKRKMVGPDLLVTKCFNSFSLEESHKVWSKREVKPVFYRTIGTTIRVVKDTECVPRVHVKNISIQSISVQVKAVKVEPNLSYEEHFRIFAREITI</sequence>
<organism evidence="1 2">
    <name type="scientific">Gossypium australe</name>
    <dbReference type="NCBI Taxonomy" id="47621"/>
    <lineage>
        <taxon>Eukaryota</taxon>
        <taxon>Viridiplantae</taxon>
        <taxon>Streptophyta</taxon>
        <taxon>Embryophyta</taxon>
        <taxon>Tracheophyta</taxon>
        <taxon>Spermatophyta</taxon>
        <taxon>Magnoliopsida</taxon>
        <taxon>eudicotyledons</taxon>
        <taxon>Gunneridae</taxon>
        <taxon>Pentapetalae</taxon>
        <taxon>rosids</taxon>
        <taxon>malvids</taxon>
        <taxon>Malvales</taxon>
        <taxon>Malvaceae</taxon>
        <taxon>Malvoideae</taxon>
        <taxon>Gossypium</taxon>
    </lineage>
</organism>
<dbReference type="OrthoDB" id="674670at2759"/>
<gene>
    <name evidence="1" type="ORF">EPI10_011584</name>
</gene>
<comment type="caution">
    <text evidence="1">The sequence shown here is derived from an EMBL/GenBank/DDBJ whole genome shotgun (WGS) entry which is preliminary data.</text>
</comment>
<accession>A0A5B6W9A5</accession>
<evidence type="ECO:0000313" key="2">
    <source>
        <dbReference type="Proteomes" id="UP000325315"/>
    </source>
</evidence>
<name>A0A5B6W9A5_9ROSI</name>
<dbReference type="GO" id="GO:0006508">
    <property type="term" value="P:proteolysis"/>
    <property type="evidence" value="ECO:0007669"/>
    <property type="project" value="UniProtKB-KW"/>
</dbReference>
<keyword evidence="2" id="KW-1185">Reference proteome</keyword>
<keyword evidence="1" id="KW-0645">Protease</keyword>
<dbReference type="AlphaFoldDB" id="A0A5B6W9A5"/>
<dbReference type="EMBL" id="SMMG02000004">
    <property type="protein sequence ID" value="KAA3477717.1"/>
    <property type="molecule type" value="Genomic_DNA"/>
</dbReference>
<protein>
    <submittedName>
        <fullName evidence="1">Gag protease polyprotein</fullName>
    </submittedName>
</protein>
<dbReference type="GO" id="GO:0008233">
    <property type="term" value="F:peptidase activity"/>
    <property type="evidence" value="ECO:0007669"/>
    <property type="project" value="UniProtKB-KW"/>
</dbReference>
<keyword evidence="1" id="KW-0378">Hydrolase</keyword>
<evidence type="ECO:0000313" key="1">
    <source>
        <dbReference type="EMBL" id="KAA3477717.1"/>
    </source>
</evidence>